<comment type="caution">
    <text evidence="2">The sequence shown here is derived from an EMBL/GenBank/DDBJ whole genome shotgun (WGS) entry which is preliminary data.</text>
</comment>
<feature type="compositionally biased region" description="Basic and acidic residues" evidence="1">
    <location>
        <begin position="545"/>
        <end position="554"/>
    </location>
</feature>
<feature type="region of interest" description="Disordered" evidence="1">
    <location>
        <begin position="315"/>
        <end position="384"/>
    </location>
</feature>
<evidence type="ECO:0000256" key="1">
    <source>
        <dbReference type="SAM" id="MobiDB-lite"/>
    </source>
</evidence>
<keyword evidence="3" id="KW-1185">Reference proteome</keyword>
<reference evidence="2 3" key="1">
    <citation type="journal article" date="2023" name="Commun. Biol.">
        <title>Reorganization of the ancestral sex-determining regions during the evolution of trioecy in Pleodorina starrii.</title>
        <authorList>
            <person name="Takahashi K."/>
            <person name="Suzuki S."/>
            <person name="Kawai-Toyooka H."/>
            <person name="Yamamoto K."/>
            <person name="Hamaji T."/>
            <person name="Ootsuki R."/>
            <person name="Yamaguchi H."/>
            <person name="Kawachi M."/>
            <person name="Higashiyama T."/>
            <person name="Nozaki H."/>
        </authorList>
    </citation>
    <scope>NUCLEOTIDE SEQUENCE [LARGE SCALE GENOMIC DNA]</scope>
    <source>
        <strain evidence="2 3">NIES-4479</strain>
    </source>
</reference>
<dbReference type="AlphaFoldDB" id="A0A9W6BBY8"/>
<dbReference type="Proteomes" id="UP001165080">
    <property type="component" value="Unassembled WGS sequence"/>
</dbReference>
<name>A0A9W6BBY8_9CHLO</name>
<feature type="compositionally biased region" description="Low complexity" evidence="1">
    <location>
        <begin position="318"/>
        <end position="348"/>
    </location>
</feature>
<organism evidence="2 3">
    <name type="scientific">Pleodorina starrii</name>
    <dbReference type="NCBI Taxonomy" id="330485"/>
    <lineage>
        <taxon>Eukaryota</taxon>
        <taxon>Viridiplantae</taxon>
        <taxon>Chlorophyta</taxon>
        <taxon>core chlorophytes</taxon>
        <taxon>Chlorophyceae</taxon>
        <taxon>CS clade</taxon>
        <taxon>Chlamydomonadales</taxon>
        <taxon>Volvocaceae</taxon>
        <taxon>Pleodorina</taxon>
    </lineage>
</organism>
<dbReference type="EMBL" id="BRXU01000002">
    <property type="protein sequence ID" value="GLC48862.1"/>
    <property type="molecule type" value="Genomic_DNA"/>
</dbReference>
<feature type="compositionally biased region" description="Low complexity" evidence="1">
    <location>
        <begin position="448"/>
        <end position="469"/>
    </location>
</feature>
<feature type="region of interest" description="Disordered" evidence="1">
    <location>
        <begin position="183"/>
        <end position="207"/>
    </location>
</feature>
<evidence type="ECO:0000313" key="2">
    <source>
        <dbReference type="EMBL" id="GLC48862.1"/>
    </source>
</evidence>
<feature type="region of interest" description="Disordered" evidence="1">
    <location>
        <begin position="221"/>
        <end position="249"/>
    </location>
</feature>
<sequence>MVKVRLLLAGLFVSRVERSRLQPLLSELASQAAGNQDEWVRATAAVVGDYSGLLDMRALMTQFPLVRESIMRFSSQLEELTTPPSLLPQTEQYMHRDISRLPVPAAGASAAATSGSAGARPHFRLRETPLAGLGELVQGAGNSGVFGVQSGSGISAGGGSGGLLLLGSLGSVAAGSAASLGLDGKASVGPGPGPSGDSLVRRGMGPGASGEMFILRSRADVSHSKELKPGPPTPGGKSVAGPPGLPLRVNRSRSLVAPDQLPVPESPHASATPSTASAATAAAAFGAAAPAPPAATAAAAAGVVAAPAAALGGGAATGAGTAPAGPSGTVAHLPPLPPLQVQQLAGAAAAGGGAGGGGGAAVTRRDSLPSLQSTPRGSWQGGAAPTAAAQQYPLAAAIAFAAAAASGESLLSGPLSSFHASNAAGEVLSFIQQQQQPYQQQHQRDCQQDAQLPYGRRSSSQDPQGQGQDAGEEVYNDGFGAGDRRLAGRQLSGGFERTHSGGAIARRWSGVDSGGGLQGGGHGPHAGAGAEYHGRAGGPADDGEPDAKRPRAGE</sequence>
<gene>
    <name evidence="2" type="primary">PLEST005875</name>
    <name evidence="2" type="ORF">PLESTB_000156600</name>
</gene>
<evidence type="ECO:0000313" key="3">
    <source>
        <dbReference type="Proteomes" id="UP001165080"/>
    </source>
</evidence>
<feature type="compositionally biased region" description="Gly residues" evidence="1">
    <location>
        <begin position="349"/>
        <end position="360"/>
    </location>
</feature>
<proteinExistence type="predicted"/>
<feature type="compositionally biased region" description="Gly residues" evidence="1">
    <location>
        <begin position="512"/>
        <end position="526"/>
    </location>
</feature>
<protein>
    <submittedName>
        <fullName evidence="2">Uncharacterized protein</fullName>
    </submittedName>
</protein>
<feature type="region of interest" description="Disordered" evidence="1">
    <location>
        <begin position="433"/>
        <end position="554"/>
    </location>
</feature>
<accession>A0A9W6BBY8</accession>